<dbReference type="Proteomes" id="UP000271031">
    <property type="component" value="Unassembled WGS sequence"/>
</dbReference>
<proteinExistence type="predicted"/>
<dbReference type="SUPFAM" id="SSF63411">
    <property type="entry name" value="LuxS/MPP-like metallohydrolase"/>
    <property type="match status" value="2"/>
</dbReference>
<protein>
    <submittedName>
        <fullName evidence="2">Insulinase family protein</fullName>
    </submittedName>
</protein>
<dbReference type="InterPro" id="IPR050361">
    <property type="entry name" value="MPP/UQCRC_Complex"/>
</dbReference>
<dbReference type="GO" id="GO:0046872">
    <property type="term" value="F:metal ion binding"/>
    <property type="evidence" value="ECO:0007669"/>
    <property type="project" value="InterPro"/>
</dbReference>
<comment type="caution">
    <text evidence="2">The sequence shown here is derived from an EMBL/GenBank/DDBJ whole genome shotgun (WGS) entry which is preliminary data.</text>
</comment>
<dbReference type="Gene3D" id="3.30.830.10">
    <property type="entry name" value="Metalloenzyme, LuxS/M16 peptidase-like"/>
    <property type="match status" value="2"/>
</dbReference>
<dbReference type="PANTHER" id="PTHR11851">
    <property type="entry name" value="METALLOPROTEASE"/>
    <property type="match status" value="1"/>
</dbReference>
<dbReference type="PANTHER" id="PTHR11851:SF186">
    <property type="entry name" value="INACTIVE METALLOPROTEASE YMFF-RELATED"/>
    <property type="match status" value="1"/>
</dbReference>
<keyword evidence="3" id="KW-1185">Reference proteome</keyword>
<dbReference type="Pfam" id="PF05193">
    <property type="entry name" value="Peptidase_M16_C"/>
    <property type="match status" value="1"/>
</dbReference>
<dbReference type="OrthoDB" id="9762085at2"/>
<organism evidence="2 3">
    <name type="scientific">Brevibacillus fluminis</name>
    <dbReference type="NCBI Taxonomy" id="511487"/>
    <lineage>
        <taxon>Bacteria</taxon>
        <taxon>Bacillati</taxon>
        <taxon>Bacillota</taxon>
        <taxon>Bacilli</taxon>
        <taxon>Bacillales</taxon>
        <taxon>Paenibacillaceae</taxon>
        <taxon>Brevibacillus</taxon>
    </lineage>
</organism>
<dbReference type="InterPro" id="IPR011249">
    <property type="entry name" value="Metalloenz_LuxS/M16"/>
</dbReference>
<dbReference type="RefSeq" id="WP_122916467.1">
    <property type="nucleotide sequence ID" value="NZ_RHHQ01000004.1"/>
</dbReference>
<feature type="domain" description="Peptidase M16 C-terminal" evidence="1">
    <location>
        <begin position="206"/>
        <end position="364"/>
    </location>
</feature>
<sequence>MTASTKEILFETSHVNEMNLHILSTDKFKTTTIVLMIQQPLAEETVTKTALLSMVMKRATARFPETRLLREHLDFLYGAIFDVDVTKKGERQIVQVYMEIPNEKFLSEQTPLLEQAIQLVGEVVTQPYLENGKFAEKYVRTEKESLRKRIESLVDDKMRYANQRVTEEMCAGEPFGLLVYGRIADLAEIDGGVLHSHYQDLLAHYPIDIFVVGDVQAEQVKSYIQTYIKMNGRQVKAFTVKSTPKHVTNTREVIERLEVNQGKLNIGCRTKISYPDDDYPALLIANGVLGGFPHSKLFVNVREKESLAYYAVSRLESHKGILMIMSGIEVGNYQKALLIINEQLKLVQAGQISEQEMSQTKATLINQFRELLDSPRMMVDFTYNGIFSGRTRRLSELLDEINQITVDQVKAAAGKIQMDTIYLLRDQKGEA</sequence>
<gene>
    <name evidence="2" type="ORF">EDM56_03375</name>
</gene>
<name>A0A3M8DWC3_9BACL</name>
<evidence type="ECO:0000259" key="1">
    <source>
        <dbReference type="Pfam" id="PF05193"/>
    </source>
</evidence>
<evidence type="ECO:0000313" key="3">
    <source>
        <dbReference type="Proteomes" id="UP000271031"/>
    </source>
</evidence>
<dbReference type="NCBIfam" id="NF047422">
    <property type="entry name" value="YfmF_fam"/>
    <property type="match status" value="1"/>
</dbReference>
<accession>A0A3M8DWC3</accession>
<reference evidence="2 3" key="1">
    <citation type="submission" date="2018-10" db="EMBL/GenBank/DDBJ databases">
        <title>Phylogenomics of Brevibacillus.</title>
        <authorList>
            <person name="Dunlap C."/>
        </authorList>
    </citation>
    <scope>NUCLEOTIDE SEQUENCE [LARGE SCALE GENOMIC DNA]</scope>
    <source>
        <strain evidence="2 3">JCM 15716</strain>
    </source>
</reference>
<dbReference type="AlphaFoldDB" id="A0A3M8DWC3"/>
<dbReference type="EMBL" id="RHHQ01000004">
    <property type="protein sequence ID" value="RNB91805.1"/>
    <property type="molecule type" value="Genomic_DNA"/>
</dbReference>
<evidence type="ECO:0000313" key="2">
    <source>
        <dbReference type="EMBL" id="RNB91805.1"/>
    </source>
</evidence>
<dbReference type="InterPro" id="IPR007863">
    <property type="entry name" value="Peptidase_M16_C"/>
</dbReference>